<organism evidence="3 4">
    <name type="scientific">Thiohalobacter thiocyanaticus</name>
    <dbReference type="NCBI Taxonomy" id="585455"/>
    <lineage>
        <taxon>Bacteria</taxon>
        <taxon>Pseudomonadati</taxon>
        <taxon>Pseudomonadota</taxon>
        <taxon>Gammaproteobacteria</taxon>
        <taxon>Thiohalobacterales</taxon>
        <taxon>Thiohalobacteraceae</taxon>
        <taxon>Thiohalobacter</taxon>
    </lineage>
</organism>
<name>A0A1Z4VUT2_9GAMM</name>
<feature type="domain" description="DUF4124" evidence="2">
    <location>
        <begin position="23"/>
        <end position="86"/>
    </location>
</feature>
<dbReference type="OrthoDB" id="7064973at2"/>
<keyword evidence="4" id="KW-1185">Reference proteome</keyword>
<dbReference type="EMBL" id="AP018052">
    <property type="protein sequence ID" value="BAZ95387.1"/>
    <property type="molecule type" value="Genomic_DNA"/>
</dbReference>
<evidence type="ECO:0000313" key="4">
    <source>
        <dbReference type="Proteomes" id="UP000218765"/>
    </source>
</evidence>
<dbReference type="KEGG" id="ttc:FOKN1_3030"/>
<proteinExistence type="predicted"/>
<evidence type="ECO:0000259" key="2">
    <source>
        <dbReference type="Pfam" id="PF13511"/>
    </source>
</evidence>
<dbReference type="InterPro" id="IPR025392">
    <property type="entry name" value="DUF4124"/>
</dbReference>
<feature type="coiled-coil region" evidence="1">
    <location>
        <begin position="134"/>
        <end position="161"/>
    </location>
</feature>
<dbReference type="Proteomes" id="UP000218765">
    <property type="component" value="Chromosome"/>
</dbReference>
<reference evidence="3 4" key="1">
    <citation type="submission" date="2017-05" db="EMBL/GenBank/DDBJ databases">
        <title>Thiocyanate degradation by Thiohalobacter thiocyanaticus FOKN1.</title>
        <authorList>
            <person name="Oshiki M."/>
            <person name="Fukushima T."/>
            <person name="Kawano S."/>
            <person name="Nakagawa J."/>
        </authorList>
    </citation>
    <scope>NUCLEOTIDE SEQUENCE [LARGE SCALE GENOMIC DNA]</scope>
    <source>
        <strain evidence="3 4">FOKN1</strain>
    </source>
</reference>
<sequence length="226" mass="26571">MQRFTPTLTGRSIPGWLLLALMLALLPLQSESARLYKWVDEQGNVHYGDKVPPEYSRQERKVLNDQGVQVDTLEAAKTPEQIAEERRLEEIRREEERKAARQRAHDRMLLSTFTTEDDMIMTRDGKIAAIDSVIRITRGRIDKLEQEIEQDTRRAANLERAGRAVPKDLDERIAGNRERIQRYEDFIESKQAEQEAIRRQFEADIRRFRELRAMQDKSPEEAVKRR</sequence>
<evidence type="ECO:0000256" key="1">
    <source>
        <dbReference type="SAM" id="Coils"/>
    </source>
</evidence>
<dbReference type="AlphaFoldDB" id="A0A1Z4VUT2"/>
<dbReference type="Pfam" id="PF13511">
    <property type="entry name" value="DUF4124"/>
    <property type="match status" value="1"/>
</dbReference>
<evidence type="ECO:0000313" key="3">
    <source>
        <dbReference type="EMBL" id="BAZ95387.1"/>
    </source>
</evidence>
<accession>A0A1Z4VUT2</accession>
<protein>
    <recommendedName>
        <fullName evidence="2">DUF4124 domain-containing protein</fullName>
    </recommendedName>
</protein>
<gene>
    <name evidence="3" type="ORF">FOKN1_3030</name>
</gene>
<keyword evidence="1" id="KW-0175">Coiled coil</keyword>
<dbReference type="RefSeq" id="WP_096367377.1">
    <property type="nucleotide sequence ID" value="NZ_AP018052.1"/>
</dbReference>